<feature type="compositionally biased region" description="Basic and acidic residues" evidence="1">
    <location>
        <begin position="438"/>
        <end position="465"/>
    </location>
</feature>
<dbReference type="AlphaFoldDB" id="A0A9N8Z292"/>
<dbReference type="InterPro" id="IPR006595">
    <property type="entry name" value="CTLH_C"/>
</dbReference>
<evidence type="ECO:0000259" key="2">
    <source>
        <dbReference type="PROSITE" id="PS50897"/>
    </source>
</evidence>
<proteinExistence type="predicted"/>
<dbReference type="PROSITE" id="PS50897">
    <property type="entry name" value="CTLH"/>
    <property type="match status" value="1"/>
</dbReference>
<feature type="domain" description="CTLH" evidence="2">
    <location>
        <begin position="53"/>
        <end position="105"/>
    </location>
</feature>
<dbReference type="EMBL" id="CAJVPJ010000070">
    <property type="protein sequence ID" value="CAG8471460.1"/>
    <property type="molecule type" value="Genomic_DNA"/>
</dbReference>
<feature type="region of interest" description="Disordered" evidence="1">
    <location>
        <begin position="150"/>
        <end position="177"/>
    </location>
</feature>
<comment type="caution">
    <text evidence="3">The sequence shown here is derived from an EMBL/GenBank/DDBJ whole genome shotgun (WGS) entry which is preliminary data.</text>
</comment>
<feature type="region of interest" description="Disordered" evidence="1">
    <location>
        <begin position="437"/>
        <end position="465"/>
    </location>
</feature>
<sequence length="745" mass="85332">MQYLPLPINLDLLDQLVYEYLRHEGIINEETVINEWNKTYNKCTHNVEKLCKINEIRQLINKGEIQAAFECINQVYPELLLKPRLTFRLYKQQFIELSRDKQITNATALEYLQRHLAPCALSSDPHAFTEFQQTLLSLVLGNNTTDLEMNNNTSNNDFDSILSKDNSDSSVKLPQKSTNKLSDDWSIRKREELADDIYSVLLRSMGIRESILALGIRYVYEKRTQESKREEASLPEAAQLLLPERDDEDENVSQMDGIYEELDTNDMEIDQEAVMLLAQTVGISRLQARTSIKRAHGSSSEALFNELSRMRISRSLLNELCLNYYGQRIAFPFSSQPLPSYSLHSNSSSSMLTPSAISLNTYQPQSGDDSIERVGIYVQEIVMKGEGNVAKRVLEHLSTSGVTSVYDKLCEWNRDYEGGKCKNANLRERKIGGKQKNWSKDNDKYIGKDPIKDNNHVGRNGNFEDKSENETIDDACATFPYEDLEKTPVSPRLWFAWKQCEFLEHLRVNEWDQAMRILREEMNIKCAFVSLLPIPNHPPVSSRPGPLTITYPDLLDSLKDCTLLIVYRNSTKTPFNPHILIRPLLTSLASSSYSPSATSSKDATSQPSLPSPIVPSLVVLFSHLLDIHSKWFEYQQSEDIFQSLFYLDELKKLEYFRVPLRLRNNESTSNMDEGIVEDNEDDVMMLEDEFGEEELRMAEANAVRFNIADNVITHIQEVMAWSRVQAINMLIEHGGNPETLLNAIF</sequence>
<organism evidence="3 4">
    <name type="scientific">Paraglomus occultum</name>
    <dbReference type="NCBI Taxonomy" id="144539"/>
    <lineage>
        <taxon>Eukaryota</taxon>
        <taxon>Fungi</taxon>
        <taxon>Fungi incertae sedis</taxon>
        <taxon>Mucoromycota</taxon>
        <taxon>Glomeromycotina</taxon>
        <taxon>Glomeromycetes</taxon>
        <taxon>Paraglomerales</taxon>
        <taxon>Paraglomeraceae</taxon>
        <taxon>Paraglomus</taxon>
    </lineage>
</organism>
<dbReference type="Pfam" id="PF10607">
    <property type="entry name" value="CTLH"/>
    <property type="match status" value="1"/>
</dbReference>
<keyword evidence="4" id="KW-1185">Reference proteome</keyword>
<dbReference type="InterPro" id="IPR024964">
    <property type="entry name" value="CTLH/CRA"/>
</dbReference>
<reference evidence="3" key="1">
    <citation type="submission" date="2021-06" db="EMBL/GenBank/DDBJ databases">
        <authorList>
            <person name="Kallberg Y."/>
            <person name="Tangrot J."/>
            <person name="Rosling A."/>
        </authorList>
    </citation>
    <scope>NUCLEOTIDE SEQUENCE</scope>
    <source>
        <strain evidence="3">IA702</strain>
    </source>
</reference>
<feature type="compositionally biased region" description="Polar residues" evidence="1">
    <location>
        <begin position="168"/>
        <end position="177"/>
    </location>
</feature>
<dbReference type="OrthoDB" id="2415936at2759"/>
<dbReference type="PANTHER" id="PTHR12864">
    <property type="entry name" value="RAN BINDING PROTEIN 9-RELATED"/>
    <property type="match status" value="1"/>
</dbReference>
<evidence type="ECO:0000256" key="1">
    <source>
        <dbReference type="SAM" id="MobiDB-lite"/>
    </source>
</evidence>
<name>A0A9N8Z292_9GLOM</name>
<protein>
    <submittedName>
        <fullName evidence="3">2556_t:CDS:1</fullName>
    </submittedName>
</protein>
<gene>
    <name evidence="3" type="ORF">POCULU_LOCUS1065</name>
</gene>
<evidence type="ECO:0000313" key="3">
    <source>
        <dbReference type="EMBL" id="CAG8471460.1"/>
    </source>
</evidence>
<accession>A0A9N8Z292</accession>
<dbReference type="Proteomes" id="UP000789572">
    <property type="component" value="Unassembled WGS sequence"/>
</dbReference>
<evidence type="ECO:0000313" key="4">
    <source>
        <dbReference type="Proteomes" id="UP000789572"/>
    </source>
</evidence>
<dbReference type="InterPro" id="IPR050618">
    <property type="entry name" value="Ubq-SigPath_Reg"/>
</dbReference>
<dbReference type="SMART" id="SM00668">
    <property type="entry name" value="CTLH"/>
    <property type="match status" value="1"/>
</dbReference>